<dbReference type="OrthoDB" id="8062037at2759"/>
<dbReference type="SMART" id="SM00184">
    <property type="entry name" value="RING"/>
    <property type="match status" value="1"/>
</dbReference>
<protein>
    <recommendedName>
        <fullName evidence="3">RING-type E3 ubiquitin transferase</fullName>
        <ecNumber evidence="3">2.3.2.27</ecNumber>
    </recommendedName>
</protein>
<comment type="pathway">
    <text evidence="2">Protein modification; protein ubiquitination.</text>
</comment>
<evidence type="ECO:0000256" key="4">
    <source>
        <dbReference type="ARBA" id="ARBA00022679"/>
    </source>
</evidence>
<keyword evidence="10" id="KW-0472">Membrane</keyword>
<dbReference type="Gene3D" id="3.30.40.10">
    <property type="entry name" value="Zinc/RING finger domain, C3HC4 (zinc finger)"/>
    <property type="match status" value="1"/>
</dbReference>
<evidence type="ECO:0000256" key="8">
    <source>
        <dbReference type="ARBA" id="ARBA00022833"/>
    </source>
</evidence>
<evidence type="ECO:0000256" key="3">
    <source>
        <dbReference type="ARBA" id="ARBA00012483"/>
    </source>
</evidence>
<keyword evidence="5" id="KW-0479">Metal-binding</keyword>
<dbReference type="Pfam" id="PF13639">
    <property type="entry name" value="zf-RING_2"/>
    <property type="match status" value="1"/>
</dbReference>
<dbReference type="GO" id="GO:0016567">
    <property type="term" value="P:protein ubiquitination"/>
    <property type="evidence" value="ECO:0007669"/>
    <property type="project" value="UniProtKB-UniPathway"/>
</dbReference>
<evidence type="ECO:0000256" key="2">
    <source>
        <dbReference type="ARBA" id="ARBA00004906"/>
    </source>
</evidence>
<dbReference type="GO" id="GO:0008270">
    <property type="term" value="F:zinc ion binding"/>
    <property type="evidence" value="ECO:0007669"/>
    <property type="project" value="UniProtKB-KW"/>
</dbReference>
<keyword evidence="10" id="KW-1133">Transmembrane helix</keyword>
<dbReference type="PANTHER" id="PTHR46913">
    <property type="entry name" value="RING-H2 FINGER PROTEIN ATL16"/>
    <property type="match status" value="1"/>
</dbReference>
<accession>A0A8B7CYT8</accession>
<dbReference type="KEGG" id="pda:103721172"/>
<dbReference type="PROSITE" id="PS50089">
    <property type="entry name" value="ZF_RING_2"/>
    <property type="match status" value="1"/>
</dbReference>
<keyword evidence="10" id="KW-0812">Transmembrane</keyword>
<feature type="domain" description="RING-type" evidence="11">
    <location>
        <begin position="136"/>
        <end position="178"/>
    </location>
</feature>
<name>A0A8B7CYT8_PHODC</name>
<evidence type="ECO:0000256" key="7">
    <source>
        <dbReference type="ARBA" id="ARBA00022786"/>
    </source>
</evidence>
<evidence type="ECO:0000256" key="1">
    <source>
        <dbReference type="ARBA" id="ARBA00000900"/>
    </source>
</evidence>
<sequence length="276" mass="30345">MAAPAKTAEYEFEWGPSPATPDISPLARITHDISPPLIAMIAVVGTALVIVLCARILSRYLHRWRRWRRRRLLLQSTAAVSDLESPPPPAGGASFGSSSGYFLSPYGLDDSAIKTLPLSLYSKSRAKHLAATNRECAVCLLEFEDDDSLRLLPLCSHAFHVDCIDVWLRSHASCPLCRAAVFHYASPFVPMGAARIRPSLDDLLLDPPPEFPPPMPDPETEIVPAAAASPPSIRGVDRFGFRDLDFLLKRSYSLGFERSLAADRMVHDASTASPWR</sequence>
<evidence type="ECO:0000313" key="13">
    <source>
        <dbReference type="RefSeq" id="XP_008809474.3"/>
    </source>
</evidence>
<dbReference type="UniPathway" id="UPA00143"/>
<keyword evidence="6 9" id="KW-0863">Zinc-finger</keyword>
<evidence type="ECO:0000256" key="10">
    <source>
        <dbReference type="SAM" id="Phobius"/>
    </source>
</evidence>
<gene>
    <name evidence="13" type="primary">LOC103721172</name>
</gene>
<evidence type="ECO:0000256" key="6">
    <source>
        <dbReference type="ARBA" id="ARBA00022771"/>
    </source>
</evidence>
<dbReference type="EC" id="2.3.2.27" evidence="3"/>
<evidence type="ECO:0000313" key="12">
    <source>
        <dbReference type="Proteomes" id="UP000228380"/>
    </source>
</evidence>
<comment type="catalytic activity">
    <reaction evidence="1">
        <text>S-ubiquitinyl-[E2 ubiquitin-conjugating enzyme]-L-cysteine + [acceptor protein]-L-lysine = [E2 ubiquitin-conjugating enzyme]-L-cysteine + N(6)-ubiquitinyl-[acceptor protein]-L-lysine.</text>
        <dbReference type="EC" id="2.3.2.27"/>
    </reaction>
</comment>
<reference evidence="12" key="1">
    <citation type="journal article" date="2019" name="Nat. Commun.">
        <title>Genome-wide association mapping of date palm fruit traits.</title>
        <authorList>
            <person name="Hazzouri K.M."/>
            <person name="Gros-Balthazard M."/>
            <person name="Flowers J.M."/>
            <person name="Copetti D."/>
            <person name="Lemansour A."/>
            <person name="Lebrun M."/>
            <person name="Masmoudi K."/>
            <person name="Ferrand S."/>
            <person name="Dhar M.I."/>
            <person name="Fresquez Z.A."/>
            <person name="Rosas U."/>
            <person name="Zhang J."/>
            <person name="Talag J."/>
            <person name="Lee S."/>
            <person name="Kudrna D."/>
            <person name="Powell R.F."/>
            <person name="Leitch I.J."/>
            <person name="Krueger R.R."/>
            <person name="Wing R.A."/>
            <person name="Amiri K.M.A."/>
            <person name="Purugganan M.D."/>
        </authorList>
    </citation>
    <scope>NUCLEOTIDE SEQUENCE [LARGE SCALE GENOMIC DNA]</scope>
    <source>
        <strain evidence="12">cv. Khalas</strain>
    </source>
</reference>
<dbReference type="GO" id="GO:0061630">
    <property type="term" value="F:ubiquitin protein ligase activity"/>
    <property type="evidence" value="ECO:0007669"/>
    <property type="project" value="UniProtKB-EC"/>
</dbReference>
<dbReference type="Proteomes" id="UP000228380">
    <property type="component" value="Chromosome 16"/>
</dbReference>
<dbReference type="GeneID" id="103721172"/>
<keyword evidence="12" id="KW-1185">Reference proteome</keyword>
<dbReference type="RefSeq" id="XP_008809474.3">
    <property type="nucleotide sequence ID" value="XM_008811252.3"/>
</dbReference>
<dbReference type="InterPro" id="IPR013083">
    <property type="entry name" value="Znf_RING/FYVE/PHD"/>
</dbReference>
<keyword evidence="4" id="KW-0808">Transferase</keyword>
<proteinExistence type="predicted"/>
<dbReference type="SUPFAM" id="SSF57850">
    <property type="entry name" value="RING/U-box"/>
    <property type="match status" value="1"/>
</dbReference>
<dbReference type="InterPro" id="IPR001841">
    <property type="entry name" value="Znf_RING"/>
</dbReference>
<evidence type="ECO:0000259" key="11">
    <source>
        <dbReference type="PROSITE" id="PS50089"/>
    </source>
</evidence>
<dbReference type="InterPro" id="IPR044600">
    <property type="entry name" value="ATL1/ATL16-like"/>
</dbReference>
<reference evidence="13" key="2">
    <citation type="submission" date="2025-08" db="UniProtKB">
        <authorList>
            <consortium name="RefSeq"/>
        </authorList>
    </citation>
    <scope>IDENTIFICATION</scope>
    <source>
        <tissue evidence="13">Young leaves</tissue>
    </source>
</reference>
<dbReference type="PANTHER" id="PTHR46913:SF21">
    <property type="entry name" value="RING-TYPE E3 UBIQUITIN TRANSFERASE"/>
    <property type="match status" value="1"/>
</dbReference>
<dbReference type="FunFam" id="3.30.40.10:FF:000591">
    <property type="entry name" value="RING-H2 finger protein ATL65"/>
    <property type="match status" value="1"/>
</dbReference>
<feature type="transmembrane region" description="Helical" evidence="10">
    <location>
        <begin position="37"/>
        <end position="61"/>
    </location>
</feature>
<dbReference type="AlphaFoldDB" id="A0A8B7CYT8"/>
<evidence type="ECO:0000256" key="9">
    <source>
        <dbReference type="PROSITE-ProRule" id="PRU00175"/>
    </source>
</evidence>
<keyword evidence="8" id="KW-0862">Zinc</keyword>
<evidence type="ECO:0000256" key="5">
    <source>
        <dbReference type="ARBA" id="ARBA00022723"/>
    </source>
</evidence>
<organism evidence="12 13">
    <name type="scientific">Phoenix dactylifera</name>
    <name type="common">Date palm</name>
    <dbReference type="NCBI Taxonomy" id="42345"/>
    <lineage>
        <taxon>Eukaryota</taxon>
        <taxon>Viridiplantae</taxon>
        <taxon>Streptophyta</taxon>
        <taxon>Embryophyta</taxon>
        <taxon>Tracheophyta</taxon>
        <taxon>Spermatophyta</taxon>
        <taxon>Magnoliopsida</taxon>
        <taxon>Liliopsida</taxon>
        <taxon>Arecaceae</taxon>
        <taxon>Coryphoideae</taxon>
        <taxon>Phoeniceae</taxon>
        <taxon>Phoenix</taxon>
    </lineage>
</organism>
<keyword evidence="7" id="KW-0833">Ubl conjugation pathway</keyword>
<dbReference type="CDD" id="cd16461">
    <property type="entry name" value="RING-H2_EL5-like"/>
    <property type="match status" value="1"/>
</dbReference>